<gene>
    <name evidence="16" type="ORF">EV678_1110</name>
</gene>
<evidence type="ECO:0000256" key="5">
    <source>
        <dbReference type="ARBA" id="ARBA00022723"/>
    </source>
</evidence>
<evidence type="ECO:0000256" key="7">
    <source>
        <dbReference type="ARBA" id="ARBA00022833"/>
    </source>
</evidence>
<evidence type="ECO:0000313" key="16">
    <source>
        <dbReference type="EMBL" id="RZT90298.1"/>
    </source>
</evidence>
<keyword evidence="8" id="KW-0805">Transcription regulation</keyword>
<keyword evidence="4" id="KW-0808">Transferase</keyword>
<dbReference type="Pfam" id="PF02805">
    <property type="entry name" value="Ada_Zn_binding"/>
    <property type="match status" value="1"/>
</dbReference>
<dbReference type="InterPro" id="IPR018060">
    <property type="entry name" value="HTH_AraC"/>
</dbReference>
<dbReference type="SUPFAM" id="SSF53155">
    <property type="entry name" value="Methylated DNA-protein cysteine methyltransferase domain"/>
    <property type="match status" value="1"/>
</dbReference>
<dbReference type="NCBIfam" id="TIGR00589">
    <property type="entry name" value="ogt"/>
    <property type="match status" value="1"/>
</dbReference>
<dbReference type="PROSITE" id="PS01124">
    <property type="entry name" value="HTH_ARAC_FAMILY_2"/>
    <property type="match status" value="1"/>
</dbReference>
<dbReference type="PANTHER" id="PTHR10815">
    <property type="entry name" value="METHYLATED-DNA--PROTEIN-CYSTEINE METHYLTRANSFERASE"/>
    <property type="match status" value="1"/>
</dbReference>
<keyword evidence="11" id="KW-0804">Transcription</keyword>
<evidence type="ECO:0000256" key="12">
    <source>
        <dbReference type="ARBA" id="ARBA00023204"/>
    </source>
</evidence>
<name>A0ABY0IRS7_9RHOO</name>
<dbReference type="InterPro" id="IPR014048">
    <property type="entry name" value="MethylDNA_cys_MeTrfase_DNA-bd"/>
</dbReference>
<evidence type="ECO:0000256" key="11">
    <source>
        <dbReference type="ARBA" id="ARBA00023163"/>
    </source>
</evidence>
<evidence type="ECO:0000256" key="3">
    <source>
        <dbReference type="ARBA" id="ARBA00022603"/>
    </source>
</evidence>
<dbReference type="PANTHER" id="PTHR10815:SF14">
    <property type="entry name" value="BIFUNCTIONAL TRANSCRIPTIONAL ACTIVATOR_DNA REPAIR ENZYME ADA"/>
    <property type="match status" value="1"/>
</dbReference>
<accession>A0ABY0IRS7</accession>
<comment type="catalytic activity">
    <reaction evidence="1">
        <text>a 4-O-methyl-thymidine in DNA + L-cysteinyl-[protein] = a thymidine in DNA + S-methyl-L-cysteinyl-[protein]</text>
        <dbReference type="Rhea" id="RHEA:53428"/>
        <dbReference type="Rhea" id="RHEA-COMP:10131"/>
        <dbReference type="Rhea" id="RHEA-COMP:10132"/>
        <dbReference type="Rhea" id="RHEA-COMP:13555"/>
        <dbReference type="Rhea" id="RHEA-COMP:13556"/>
        <dbReference type="ChEBI" id="CHEBI:29950"/>
        <dbReference type="ChEBI" id="CHEBI:82612"/>
        <dbReference type="ChEBI" id="CHEBI:137386"/>
        <dbReference type="ChEBI" id="CHEBI:137387"/>
        <dbReference type="EC" id="2.1.1.63"/>
    </reaction>
</comment>
<feature type="domain" description="HTH araC/xylS-type" evidence="15">
    <location>
        <begin position="113"/>
        <end position="209"/>
    </location>
</feature>
<evidence type="ECO:0000313" key="17">
    <source>
        <dbReference type="Proteomes" id="UP000292136"/>
    </source>
</evidence>
<evidence type="ECO:0000256" key="1">
    <source>
        <dbReference type="ARBA" id="ARBA00001286"/>
    </source>
</evidence>
<keyword evidence="9" id="KW-0238">DNA-binding</keyword>
<dbReference type="PROSITE" id="PS00374">
    <property type="entry name" value="MGMT"/>
    <property type="match status" value="1"/>
</dbReference>
<dbReference type="PROSITE" id="PS00041">
    <property type="entry name" value="HTH_ARAC_FAMILY_1"/>
    <property type="match status" value="1"/>
</dbReference>
<evidence type="ECO:0000256" key="14">
    <source>
        <dbReference type="SAM" id="MobiDB-lite"/>
    </source>
</evidence>
<evidence type="ECO:0000256" key="8">
    <source>
        <dbReference type="ARBA" id="ARBA00023015"/>
    </source>
</evidence>
<dbReference type="Gene3D" id="1.10.10.10">
    <property type="entry name" value="Winged helix-like DNA-binding domain superfamily/Winged helix DNA-binding domain"/>
    <property type="match status" value="1"/>
</dbReference>
<keyword evidence="3" id="KW-0489">Methyltransferase</keyword>
<keyword evidence="6" id="KW-0227">DNA damage</keyword>
<evidence type="ECO:0000259" key="15">
    <source>
        <dbReference type="PROSITE" id="PS01124"/>
    </source>
</evidence>
<dbReference type="SUPFAM" id="SSF46767">
    <property type="entry name" value="Methylated DNA-protein cysteine methyltransferase, C-terminal domain"/>
    <property type="match status" value="1"/>
</dbReference>
<dbReference type="RefSeq" id="WP_207222180.1">
    <property type="nucleotide sequence ID" value="NZ_SHKM01000001.1"/>
</dbReference>
<dbReference type="InterPro" id="IPR009057">
    <property type="entry name" value="Homeodomain-like_sf"/>
</dbReference>
<comment type="catalytic activity">
    <reaction evidence="13">
        <text>a 6-O-methyl-2'-deoxyguanosine in DNA + L-cysteinyl-[protein] = S-methyl-L-cysteinyl-[protein] + a 2'-deoxyguanosine in DNA</text>
        <dbReference type="Rhea" id="RHEA:24000"/>
        <dbReference type="Rhea" id="RHEA-COMP:10131"/>
        <dbReference type="Rhea" id="RHEA-COMP:10132"/>
        <dbReference type="Rhea" id="RHEA-COMP:11367"/>
        <dbReference type="Rhea" id="RHEA-COMP:11368"/>
        <dbReference type="ChEBI" id="CHEBI:29950"/>
        <dbReference type="ChEBI" id="CHEBI:82612"/>
        <dbReference type="ChEBI" id="CHEBI:85445"/>
        <dbReference type="ChEBI" id="CHEBI:85448"/>
        <dbReference type="EC" id="2.1.1.63"/>
    </reaction>
</comment>
<dbReference type="InterPro" id="IPR035451">
    <property type="entry name" value="Ada-like_dom_sf"/>
</dbReference>
<dbReference type="EMBL" id="SHKM01000001">
    <property type="protein sequence ID" value="RZT90298.1"/>
    <property type="molecule type" value="Genomic_DNA"/>
</dbReference>
<dbReference type="InterPro" id="IPR004026">
    <property type="entry name" value="Ada_DNA_repair_Zn-bd"/>
</dbReference>
<sequence>MKNATHAQSAPSQPAAQAGDAATDAAAGAAAITTDPRWAALCARDPAAEGRFVYAVRSTGIYCRPGCPSRRPKPENVQFFADGTAAAAAGFRPCRRCRPEEAPLAQRQAAVVADLCRFIEAAETPPTLAQLAARAGLSPHHLHRLFQTHTGLTPGAYAKARRAERLRQNLAAGQGVTEAAYGAGYNASSRLYSEAGRVLGMTPGRFRQGGAAEDIRFAVAQTSLGALLAARSARGLCAILLGDDPLALVADLQARFPKARLIGSGPEEEGQTAGAAGSADFAAWVAQVVGLVEAPRLGLALPLDLQGTAFQRRVWQALQAIPPGETRSYTEIARDLGLPKAVRAVAAACAANPLAVAVPCHRVVRSDGSLAGYRWGLERKAALQQRERQQAENPAASAAPPRPRPGTKAAL</sequence>
<comment type="caution">
    <text evidence="16">The sequence shown here is derived from an EMBL/GenBank/DDBJ whole genome shotgun (WGS) entry which is preliminary data.</text>
</comment>
<dbReference type="InterPro" id="IPR001497">
    <property type="entry name" value="MethylDNA_cys_MeTrfase_AS"/>
</dbReference>
<feature type="region of interest" description="Disordered" evidence="14">
    <location>
        <begin position="382"/>
        <end position="411"/>
    </location>
</feature>
<dbReference type="InterPro" id="IPR018062">
    <property type="entry name" value="HTH_AraC-typ_CS"/>
</dbReference>
<evidence type="ECO:0000256" key="4">
    <source>
        <dbReference type="ARBA" id="ARBA00022679"/>
    </source>
</evidence>
<protein>
    <submittedName>
        <fullName evidence="16">DNA-O6-methylguanine--protein-cysteine S-methyltransferase /transcriptional regulator Ada</fullName>
    </submittedName>
</protein>
<evidence type="ECO:0000256" key="10">
    <source>
        <dbReference type="ARBA" id="ARBA00023159"/>
    </source>
</evidence>
<organism evidence="16 17">
    <name type="scientific">Azospira oryzae</name>
    <dbReference type="NCBI Taxonomy" id="146939"/>
    <lineage>
        <taxon>Bacteria</taxon>
        <taxon>Pseudomonadati</taxon>
        <taxon>Pseudomonadota</taxon>
        <taxon>Betaproteobacteria</taxon>
        <taxon>Rhodocyclales</taxon>
        <taxon>Rhodocyclaceae</taxon>
        <taxon>Azospira</taxon>
    </lineage>
</organism>
<dbReference type="Gene3D" id="1.10.10.60">
    <property type="entry name" value="Homeodomain-like"/>
    <property type="match status" value="1"/>
</dbReference>
<dbReference type="SMART" id="SM00342">
    <property type="entry name" value="HTH_ARAC"/>
    <property type="match status" value="1"/>
</dbReference>
<evidence type="ECO:0000256" key="13">
    <source>
        <dbReference type="ARBA" id="ARBA00049348"/>
    </source>
</evidence>
<keyword evidence="5" id="KW-0479">Metal-binding</keyword>
<keyword evidence="7" id="KW-0862">Zinc</keyword>
<reference evidence="16 17" key="1">
    <citation type="submission" date="2019-02" db="EMBL/GenBank/DDBJ databases">
        <title>Genomic Encyclopedia of Type Strains, Phase IV (KMG-IV): sequencing the most valuable type-strain genomes for metagenomic binning, comparative biology and taxonomic classification.</title>
        <authorList>
            <person name="Goeker M."/>
        </authorList>
    </citation>
    <scope>NUCLEOTIDE SEQUENCE [LARGE SCALE GENOMIC DNA]</scope>
    <source>
        <strain evidence="16 17">DSM 21223</strain>
    </source>
</reference>
<evidence type="ECO:0000256" key="6">
    <source>
        <dbReference type="ARBA" id="ARBA00022763"/>
    </source>
</evidence>
<dbReference type="Gene3D" id="3.30.160.70">
    <property type="entry name" value="Methylated DNA-protein cysteine methyltransferase domain"/>
    <property type="match status" value="1"/>
</dbReference>
<dbReference type="Proteomes" id="UP000292136">
    <property type="component" value="Unassembled WGS sequence"/>
</dbReference>
<dbReference type="Gene3D" id="3.40.10.10">
    <property type="entry name" value="DNA Methylphosphotriester Repair Domain"/>
    <property type="match status" value="1"/>
</dbReference>
<dbReference type="InterPro" id="IPR036631">
    <property type="entry name" value="MGMT_N_sf"/>
</dbReference>
<dbReference type="Pfam" id="PF01035">
    <property type="entry name" value="DNA_binding_1"/>
    <property type="match status" value="1"/>
</dbReference>
<feature type="region of interest" description="Disordered" evidence="14">
    <location>
        <begin position="1"/>
        <end position="21"/>
    </location>
</feature>
<proteinExistence type="predicted"/>
<dbReference type="SUPFAM" id="SSF46689">
    <property type="entry name" value="Homeodomain-like"/>
    <property type="match status" value="1"/>
</dbReference>
<dbReference type="SUPFAM" id="SSF57884">
    <property type="entry name" value="Ada DNA repair protein, N-terminal domain (N-Ada 10)"/>
    <property type="match status" value="1"/>
</dbReference>
<keyword evidence="10" id="KW-0010">Activator</keyword>
<dbReference type="Pfam" id="PF12833">
    <property type="entry name" value="HTH_18"/>
    <property type="match status" value="1"/>
</dbReference>
<keyword evidence="12" id="KW-0234">DNA repair</keyword>
<evidence type="ECO:0000256" key="9">
    <source>
        <dbReference type="ARBA" id="ARBA00023125"/>
    </source>
</evidence>
<keyword evidence="17" id="KW-1185">Reference proteome</keyword>
<dbReference type="NCBIfam" id="NF011964">
    <property type="entry name" value="PRK15435.1"/>
    <property type="match status" value="1"/>
</dbReference>
<comment type="cofactor">
    <cofactor evidence="2">
        <name>Zn(2+)</name>
        <dbReference type="ChEBI" id="CHEBI:29105"/>
    </cofactor>
</comment>
<dbReference type="CDD" id="cd06445">
    <property type="entry name" value="ATase"/>
    <property type="match status" value="1"/>
</dbReference>
<dbReference type="InterPro" id="IPR036217">
    <property type="entry name" value="MethylDNA_cys_MeTrfase_DNAb"/>
</dbReference>
<dbReference type="InterPro" id="IPR036388">
    <property type="entry name" value="WH-like_DNA-bd_sf"/>
</dbReference>
<evidence type="ECO:0000256" key="2">
    <source>
        <dbReference type="ARBA" id="ARBA00001947"/>
    </source>
</evidence>